<dbReference type="GO" id="GO:0097588">
    <property type="term" value="P:archaeal or bacterial-type flagellum-dependent cell motility"/>
    <property type="evidence" value="ECO:0007669"/>
    <property type="project" value="UniProtKB-KW"/>
</dbReference>
<evidence type="ECO:0000256" key="2">
    <source>
        <dbReference type="ARBA" id="ARBA00005908"/>
    </source>
</evidence>
<evidence type="ECO:0000313" key="10">
    <source>
        <dbReference type="EMBL" id="VAW92982.1"/>
    </source>
</evidence>
<evidence type="ECO:0000256" key="5">
    <source>
        <dbReference type="ARBA" id="ARBA00022500"/>
    </source>
</evidence>
<dbReference type="GO" id="GO:0004721">
    <property type="term" value="F:phosphoprotein phosphatase activity"/>
    <property type="evidence" value="ECO:0007669"/>
    <property type="project" value="UniProtKB-KW"/>
</dbReference>
<evidence type="ECO:0000256" key="4">
    <source>
        <dbReference type="ARBA" id="ARBA00022490"/>
    </source>
</evidence>
<dbReference type="PANTHER" id="PTHR43693">
    <property type="entry name" value="PROTEIN PHOSPHATASE CHEZ"/>
    <property type="match status" value="1"/>
</dbReference>
<dbReference type="GO" id="GO:0009288">
    <property type="term" value="C:bacterial-type flagellum"/>
    <property type="evidence" value="ECO:0007669"/>
    <property type="project" value="InterPro"/>
</dbReference>
<dbReference type="EMBL" id="UOFS01000013">
    <property type="protein sequence ID" value="VAW92982.1"/>
    <property type="molecule type" value="Genomic_DNA"/>
</dbReference>
<keyword evidence="5" id="KW-0145">Chemotaxis</keyword>
<gene>
    <name evidence="10" type="ORF">MNBD_GAMMA22-563</name>
</gene>
<dbReference type="GO" id="GO:0006935">
    <property type="term" value="P:chemotaxis"/>
    <property type="evidence" value="ECO:0007669"/>
    <property type="project" value="UniProtKB-KW"/>
</dbReference>
<evidence type="ECO:0000256" key="9">
    <source>
        <dbReference type="ARBA" id="ARBA00029599"/>
    </source>
</evidence>
<dbReference type="AlphaFoldDB" id="A0A3B0ZZT0"/>
<dbReference type="SUPFAM" id="SSF75708">
    <property type="entry name" value="Chemotaxis phosphatase CheZ"/>
    <property type="match status" value="1"/>
</dbReference>
<name>A0A3B0ZZT0_9ZZZZ</name>
<dbReference type="PANTHER" id="PTHR43693:SF1">
    <property type="entry name" value="PROTEIN PHOSPHATASE CHEZ"/>
    <property type="match status" value="1"/>
</dbReference>
<sequence length="246" mass="27600">MSAESLVITEENIERVRNLLNCMQSGDEEQAGKSIDELVRFRESSLYIELGKLTRDLHDSINGFQLDTRVNTIANEEIPDAKERLNHVIEMTAKAADTTLEMIEDSLPICTDIERKAKKLSEELKNFTKREMSVEDFRGFLKSLNAFLDDSVVENEKLKNKLNEVLMAQGFQDLTGQIIKRVIILVNEVEDKLVGIIKVAGTAMTVEEPVEKDKIKAEGPHIASIDKGDFVSGQDEVDDLLSSLGF</sequence>
<comment type="similarity">
    <text evidence="2">Belongs to the CheZ family.</text>
</comment>
<organism evidence="10">
    <name type="scientific">hydrothermal vent metagenome</name>
    <dbReference type="NCBI Taxonomy" id="652676"/>
    <lineage>
        <taxon>unclassified sequences</taxon>
        <taxon>metagenomes</taxon>
        <taxon>ecological metagenomes</taxon>
    </lineage>
</organism>
<protein>
    <recommendedName>
        <fullName evidence="3">Protein phosphatase CheZ</fullName>
    </recommendedName>
    <alternativeName>
        <fullName evidence="9">Chemotaxis protein CheZ</fullName>
    </alternativeName>
</protein>
<proteinExistence type="inferred from homology"/>
<evidence type="ECO:0000256" key="1">
    <source>
        <dbReference type="ARBA" id="ARBA00004496"/>
    </source>
</evidence>
<comment type="subcellular location">
    <subcellularLocation>
        <location evidence="1">Cytoplasm</location>
    </subcellularLocation>
</comment>
<keyword evidence="4" id="KW-0963">Cytoplasm</keyword>
<evidence type="ECO:0000256" key="7">
    <source>
        <dbReference type="ARBA" id="ARBA00022801"/>
    </source>
</evidence>
<dbReference type="Gene3D" id="1.10.287.500">
    <property type="entry name" value="Helix hairpin bin"/>
    <property type="match status" value="1"/>
</dbReference>
<keyword evidence="7" id="KW-0378">Hydrolase</keyword>
<dbReference type="GO" id="GO:0005737">
    <property type="term" value="C:cytoplasm"/>
    <property type="evidence" value="ECO:0007669"/>
    <property type="project" value="UniProtKB-SubCell"/>
</dbReference>
<keyword evidence="6" id="KW-0283">Flagellar rotation</keyword>
<reference evidence="10" key="1">
    <citation type="submission" date="2018-06" db="EMBL/GenBank/DDBJ databases">
        <authorList>
            <person name="Zhirakovskaya E."/>
        </authorList>
    </citation>
    <scope>NUCLEOTIDE SEQUENCE</scope>
</reference>
<dbReference type="PIRSF" id="PIRSF002884">
    <property type="entry name" value="CheZ"/>
    <property type="match status" value="1"/>
</dbReference>
<dbReference type="Pfam" id="PF04344">
    <property type="entry name" value="CheZ"/>
    <property type="match status" value="1"/>
</dbReference>
<evidence type="ECO:0000256" key="6">
    <source>
        <dbReference type="ARBA" id="ARBA00022779"/>
    </source>
</evidence>
<evidence type="ECO:0000256" key="3">
    <source>
        <dbReference type="ARBA" id="ARBA00018484"/>
    </source>
</evidence>
<dbReference type="InterPro" id="IPR007439">
    <property type="entry name" value="Chemotax_Pase_CheZ"/>
</dbReference>
<evidence type="ECO:0000256" key="8">
    <source>
        <dbReference type="ARBA" id="ARBA00022912"/>
    </source>
</evidence>
<accession>A0A3B0ZZT0</accession>
<dbReference type="GO" id="GO:0050920">
    <property type="term" value="P:regulation of chemotaxis"/>
    <property type="evidence" value="ECO:0007669"/>
    <property type="project" value="InterPro"/>
</dbReference>
<dbReference type="InterPro" id="IPR050992">
    <property type="entry name" value="CheZ_family_phosphatases"/>
</dbReference>
<keyword evidence="8" id="KW-0904">Protein phosphatase</keyword>